<keyword evidence="3" id="KW-1185">Reference proteome</keyword>
<keyword evidence="1" id="KW-0732">Signal</keyword>
<accession>A0A067Q585</accession>
<proteinExistence type="predicted"/>
<dbReference type="InParanoid" id="A0A067Q585"/>
<feature type="chain" id="PRO_5001647916" evidence="1">
    <location>
        <begin position="23"/>
        <end position="215"/>
    </location>
</feature>
<gene>
    <name evidence="2" type="ORF">JAAARDRAFT_30052</name>
</gene>
<protein>
    <submittedName>
        <fullName evidence="2">Uncharacterized protein</fullName>
    </submittedName>
</protein>
<evidence type="ECO:0000256" key="1">
    <source>
        <dbReference type="SAM" id="SignalP"/>
    </source>
</evidence>
<dbReference type="Proteomes" id="UP000027265">
    <property type="component" value="Unassembled WGS sequence"/>
</dbReference>
<dbReference type="OrthoDB" id="3006153at2759"/>
<name>A0A067Q585_9AGAM</name>
<dbReference type="EMBL" id="KL197711">
    <property type="protein sequence ID" value="KDQ62144.1"/>
    <property type="molecule type" value="Genomic_DNA"/>
</dbReference>
<evidence type="ECO:0000313" key="2">
    <source>
        <dbReference type="EMBL" id="KDQ62144.1"/>
    </source>
</evidence>
<dbReference type="AlphaFoldDB" id="A0A067Q585"/>
<sequence length="215" mass="23755">MSSLRFLVFIAFAFSILPSCISTTNATNSPVCPGLIPRCQGWHSRAVPYPSKSTFTPTLQSLSFMVRSCSMADADGLVLALFEPNIAVAKTGHLLLLQPEDFNCLTNLASITSRKYKGSWDVKTDVSCQSTDLLCVPVRDSNPSHRFVVTSVSAYIPGDQSRELEEPEQGFYELPDTVAAFFDAVHETYWCFPLQSYDQRMIARVKAVIGDLLAL</sequence>
<reference evidence="3" key="1">
    <citation type="journal article" date="2014" name="Proc. Natl. Acad. Sci. U.S.A.">
        <title>Extensive sampling of basidiomycete genomes demonstrates inadequacy of the white-rot/brown-rot paradigm for wood decay fungi.</title>
        <authorList>
            <person name="Riley R."/>
            <person name="Salamov A.A."/>
            <person name="Brown D.W."/>
            <person name="Nagy L.G."/>
            <person name="Floudas D."/>
            <person name="Held B.W."/>
            <person name="Levasseur A."/>
            <person name="Lombard V."/>
            <person name="Morin E."/>
            <person name="Otillar R."/>
            <person name="Lindquist E.A."/>
            <person name="Sun H."/>
            <person name="LaButti K.M."/>
            <person name="Schmutz J."/>
            <person name="Jabbour D."/>
            <person name="Luo H."/>
            <person name="Baker S.E."/>
            <person name="Pisabarro A.G."/>
            <person name="Walton J.D."/>
            <person name="Blanchette R.A."/>
            <person name="Henrissat B."/>
            <person name="Martin F."/>
            <person name="Cullen D."/>
            <person name="Hibbett D.S."/>
            <person name="Grigoriev I.V."/>
        </authorList>
    </citation>
    <scope>NUCLEOTIDE SEQUENCE [LARGE SCALE GENOMIC DNA]</scope>
    <source>
        <strain evidence="3">MUCL 33604</strain>
    </source>
</reference>
<dbReference type="HOGENOM" id="CLU_085458_1_0_1"/>
<organism evidence="2 3">
    <name type="scientific">Jaapia argillacea MUCL 33604</name>
    <dbReference type="NCBI Taxonomy" id="933084"/>
    <lineage>
        <taxon>Eukaryota</taxon>
        <taxon>Fungi</taxon>
        <taxon>Dikarya</taxon>
        <taxon>Basidiomycota</taxon>
        <taxon>Agaricomycotina</taxon>
        <taxon>Agaricomycetes</taxon>
        <taxon>Agaricomycetidae</taxon>
        <taxon>Jaapiales</taxon>
        <taxon>Jaapiaceae</taxon>
        <taxon>Jaapia</taxon>
    </lineage>
</organism>
<evidence type="ECO:0000313" key="3">
    <source>
        <dbReference type="Proteomes" id="UP000027265"/>
    </source>
</evidence>
<feature type="signal peptide" evidence="1">
    <location>
        <begin position="1"/>
        <end position="22"/>
    </location>
</feature>